<evidence type="ECO:0000256" key="1">
    <source>
        <dbReference type="ARBA" id="ARBA00004141"/>
    </source>
</evidence>
<evidence type="ECO:0000313" key="6">
    <source>
        <dbReference type="EMBL" id="NYI46613.1"/>
    </source>
</evidence>
<dbReference type="GO" id="GO:0016787">
    <property type="term" value="F:hydrolase activity"/>
    <property type="evidence" value="ECO:0007669"/>
    <property type="project" value="TreeGrafter"/>
</dbReference>
<comment type="similarity">
    <text evidence="2">Belongs to the TMEM86 family.</text>
</comment>
<dbReference type="InterPro" id="IPR012506">
    <property type="entry name" value="TMEM86B-like"/>
</dbReference>
<dbReference type="AlphaFoldDB" id="A0A7Y9ZLM3"/>
<dbReference type="PANTHER" id="PTHR31885">
    <property type="entry name" value="GH04784P"/>
    <property type="match status" value="1"/>
</dbReference>
<accession>A0A7Y9ZLM3</accession>
<evidence type="ECO:0000256" key="4">
    <source>
        <dbReference type="ARBA" id="ARBA00022989"/>
    </source>
</evidence>
<evidence type="ECO:0000256" key="3">
    <source>
        <dbReference type="ARBA" id="ARBA00022692"/>
    </source>
</evidence>
<sequence>MRTTTRLRLAYGALAITDTLLAGSGSHWAHRARFVTKPLLMPVLGASLATDPRAQGSPLRASTLAGQAAGWAGDVLLLGEGPKAFAAGAGSFGVGHLAYISGLARHRDRSTPLRGNRAARAIAATWAVSGPVMAIAAARKERALGPTVLGYSALLSSMTASAQHLSPALPRDARVLTAVGAGLFLLSDSVLGSRTFVLTDPPERLESLVMATYTAGQLLISEGAARA</sequence>
<organism evidence="6 7">
    <name type="scientific">Nocardioides aromaticivorans</name>
    <dbReference type="NCBI Taxonomy" id="200618"/>
    <lineage>
        <taxon>Bacteria</taxon>
        <taxon>Bacillati</taxon>
        <taxon>Actinomycetota</taxon>
        <taxon>Actinomycetes</taxon>
        <taxon>Propionibacteriales</taxon>
        <taxon>Nocardioidaceae</taxon>
        <taxon>Nocardioides</taxon>
    </lineage>
</organism>
<comment type="subcellular location">
    <subcellularLocation>
        <location evidence="1">Membrane</location>
        <topology evidence="1">Multi-pass membrane protein</topology>
    </subcellularLocation>
</comment>
<name>A0A7Y9ZLM3_9ACTN</name>
<evidence type="ECO:0000256" key="2">
    <source>
        <dbReference type="ARBA" id="ARBA00007375"/>
    </source>
</evidence>
<comment type="caution">
    <text evidence="6">The sequence shown here is derived from an EMBL/GenBank/DDBJ whole genome shotgun (WGS) entry which is preliminary data.</text>
</comment>
<keyword evidence="4" id="KW-1133">Transmembrane helix</keyword>
<gene>
    <name evidence="6" type="ORF">BJ993_003693</name>
</gene>
<dbReference type="RefSeq" id="WP_179650476.1">
    <property type="nucleotide sequence ID" value="NZ_JACBZM010000001.1"/>
</dbReference>
<evidence type="ECO:0000313" key="7">
    <source>
        <dbReference type="Proteomes" id="UP000562045"/>
    </source>
</evidence>
<dbReference type="Pfam" id="PF07947">
    <property type="entry name" value="YhhN"/>
    <property type="match status" value="1"/>
</dbReference>
<dbReference type="PANTHER" id="PTHR31885:SF6">
    <property type="entry name" value="GH04784P"/>
    <property type="match status" value="1"/>
</dbReference>
<keyword evidence="5" id="KW-0472">Membrane</keyword>
<evidence type="ECO:0000256" key="5">
    <source>
        <dbReference type="ARBA" id="ARBA00023136"/>
    </source>
</evidence>
<protein>
    <submittedName>
        <fullName evidence="6">Putative membrane protein YhhN</fullName>
    </submittedName>
</protein>
<dbReference type="EMBL" id="JACBZM010000001">
    <property type="protein sequence ID" value="NYI46613.1"/>
    <property type="molecule type" value="Genomic_DNA"/>
</dbReference>
<proteinExistence type="inferred from homology"/>
<dbReference type="GO" id="GO:0016020">
    <property type="term" value="C:membrane"/>
    <property type="evidence" value="ECO:0007669"/>
    <property type="project" value="UniProtKB-SubCell"/>
</dbReference>
<dbReference type="Proteomes" id="UP000562045">
    <property type="component" value="Unassembled WGS sequence"/>
</dbReference>
<keyword evidence="3" id="KW-0812">Transmembrane</keyword>
<reference evidence="6 7" key="1">
    <citation type="submission" date="2020-07" db="EMBL/GenBank/DDBJ databases">
        <title>Sequencing the genomes of 1000 actinobacteria strains.</title>
        <authorList>
            <person name="Klenk H.-P."/>
        </authorList>
    </citation>
    <scope>NUCLEOTIDE SEQUENCE [LARGE SCALE GENOMIC DNA]</scope>
    <source>
        <strain evidence="6 7">DSM 15131</strain>
    </source>
</reference>